<dbReference type="Pfam" id="PF01048">
    <property type="entry name" value="PNP_UDP_1"/>
    <property type="match status" value="1"/>
</dbReference>
<evidence type="ECO:0000256" key="1">
    <source>
        <dbReference type="ARBA" id="ARBA00011888"/>
    </source>
</evidence>
<evidence type="ECO:0000259" key="4">
    <source>
        <dbReference type="Pfam" id="PF01048"/>
    </source>
</evidence>
<dbReference type="PANTHER" id="PTHR43691">
    <property type="entry name" value="URIDINE PHOSPHORYLASE"/>
    <property type="match status" value="1"/>
</dbReference>
<evidence type="ECO:0000313" key="6">
    <source>
        <dbReference type="Proteomes" id="UP000255411"/>
    </source>
</evidence>
<keyword evidence="5" id="KW-0328">Glycosyltransferase</keyword>
<organism evidence="5 6">
    <name type="scientific">Streptococcus pluranimalium</name>
    <dbReference type="NCBI Taxonomy" id="82348"/>
    <lineage>
        <taxon>Bacteria</taxon>
        <taxon>Bacillati</taxon>
        <taxon>Bacillota</taxon>
        <taxon>Bacilli</taxon>
        <taxon>Lactobacillales</taxon>
        <taxon>Streptococcaceae</taxon>
        <taxon>Streptococcus</taxon>
    </lineage>
</organism>
<dbReference type="InterPro" id="IPR000845">
    <property type="entry name" value="Nucleoside_phosphorylase_d"/>
</dbReference>
<sequence>MLVPFRQMWCLSEPNINGFFLSSLILQIGNRKIPEIVWSASGILIYYNKCERIGCQSLLRAIVFPMMNFHPRCLLMLLEEFEPGRAVIEPENLSLESGTADFMVREVCDILIYSFNGEIVDTIRQHPDVYEGGFIKSLNGKHPWYIYEEDGLKVAVMLACIGAPMAVGNLEELKVVGFRQFIVLGSCGVLDKNLATDKIILPQTALRDEGTSYHYAPASDEISYDERCLIKMETSLRQAGVDCIRTKTWTTDAFFRETADKVKRRMAAGAEVVDMEAASIMAWAQYRKVDVYQFFYTADYVDHLNDEWDQRHAERITDVMVFFDVAMTIAREL</sequence>
<dbReference type="AlphaFoldDB" id="A0A345VMM4"/>
<dbReference type="GO" id="GO:0005829">
    <property type="term" value="C:cytosol"/>
    <property type="evidence" value="ECO:0007669"/>
    <property type="project" value="TreeGrafter"/>
</dbReference>
<dbReference type="CDD" id="cd09007">
    <property type="entry name" value="NP-I_spr0068"/>
    <property type="match status" value="1"/>
</dbReference>
<gene>
    <name evidence="5" type="primary">deoD_3</name>
    <name evidence="5" type="ORF">Sp14A_20920</name>
</gene>
<evidence type="ECO:0000256" key="2">
    <source>
        <dbReference type="ARBA" id="ARBA00021980"/>
    </source>
</evidence>
<dbReference type="GO" id="GO:0004731">
    <property type="term" value="F:purine-nucleoside phosphorylase activity"/>
    <property type="evidence" value="ECO:0007669"/>
    <property type="project" value="TreeGrafter"/>
</dbReference>
<dbReference type="SUPFAM" id="SSF53167">
    <property type="entry name" value="Purine and uridine phosphorylases"/>
    <property type="match status" value="1"/>
</dbReference>
<dbReference type="GO" id="GO:0004850">
    <property type="term" value="F:uridine phosphorylase activity"/>
    <property type="evidence" value="ECO:0007669"/>
    <property type="project" value="UniProtKB-EC"/>
</dbReference>
<name>A0A345VMM4_9STRE</name>
<dbReference type="Gene3D" id="3.40.50.1580">
    <property type="entry name" value="Nucleoside phosphorylase domain"/>
    <property type="match status" value="1"/>
</dbReference>
<dbReference type="GO" id="GO:0006152">
    <property type="term" value="P:purine nucleoside catabolic process"/>
    <property type="evidence" value="ECO:0007669"/>
    <property type="project" value="TreeGrafter"/>
</dbReference>
<feature type="domain" description="Nucleoside phosphorylase" evidence="4">
    <location>
        <begin position="110"/>
        <end position="310"/>
    </location>
</feature>
<protein>
    <recommendedName>
        <fullName evidence="2">Uridine phosphorylase</fullName>
        <ecNumber evidence="1">2.4.2.3</ecNumber>
    </recommendedName>
</protein>
<dbReference type="InterPro" id="IPR035994">
    <property type="entry name" value="Nucleoside_phosphorylase_sf"/>
</dbReference>
<dbReference type="EMBL" id="CP022601">
    <property type="protein sequence ID" value="AXJ13976.1"/>
    <property type="molecule type" value="Genomic_DNA"/>
</dbReference>
<evidence type="ECO:0000313" key="5">
    <source>
        <dbReference type="EMBL" id="AXJ13976.1"/>
    </source>
</evidence>
<dbReference type="PANTHER" id="PTHR43691:SF11">
    <property type="entry name" value="FI09636P-RELATED"/>
    <property type="match status" value="1"/>
</dbReference>
<dbReference type="EC" id="2.4.2.3" evidence="1"/>
<evidence type="ECO:0000256" key="3">
    <source>
        <dbReference type="ARBA" id="ARBA00048447"/>
    </source>
</evidence>
<keyword evidence="5" id="KW-0808">Transferase</keyword>
<proteinExistence type="predicted"/>
<reference evidence="5 6" key="1">
    <citation type="submission" date="2017-07" db="EMBL/GenBank/DDBJ databases">
        <title>Streptococcus pluranimalium as cause of bovine abortion.</title>
        <authorList>
            <person name="Rodriguez Campos S."/>
            <person name="Gobeli Brawand S."/>
            <person name="Brodard I."/>
            <person name="Rychener L."/>
            <person name="Perreten V."/>
        </authorList>
    </citation>
    <scope>NUCLEOTIDE SEQUENCE [LARGE SCALE GENOMIC DNA]</scope>
    <source>
        <strain evidence="5 6">14A0014</strain>
    </source>
</reference>
<comment type="catalytic activity">
    <reaction evidence="3">
        <text>uridine + phosphate = alpha-D-ribose 1-phosphate + uracil</text>
        <dbReference type="Rhea" id="RHEA:24388"/>
        <dbReference type="ChEBI" id="CHEBI:16704"/>
        <dbReference type="ChEBI" id="CHEBI:17568"/>
        <dbReference type="ChEBI" id="CHEBI:43474"/>
        <dbReference type="ChEBI" id="CHEBI:57720"/>
        <dbReference type="EC" id="2.4.2.3"/>
    </reaction>
</comment>
<dbReference type="Proteomes" id="UP000255411">
    <property type="component" value="Chromosome"/>
</dbReference>
<accession>A0A345VMM4</accession>